<feature type="region of interest" description="Disordered" evidence="1">
    <location>
        <begin position="468"/>
        <end position="514"/>
    </location>
</feature>
<keyword evidence="3" id="KW-1185">Reference proteome</keyword>
<reference evidence="2 3" key="1">
    <citation type="submission" date="2016-04" db="EMBL/GenBank/DDBJ databases">
        <title>Draft genome of Fonsecaea erecta CBS 125763.</title>
        <authorList>
            <person name="Weiss V.A."/>
            <person name="Vicente V.A."/>
            <person name="Raittz R.T."/>
            <person name="Moreno L.F."/>
            <person name="De Souza E.M."/>
            <person name="Pedrosa F.O."/>
            <person name="Steffens M.B."/>
            <person name="Faoro H."/>
            <person name="Tadra-Sfeir M.Z."/>
            <person name="Najafzadeh M.J."/>
            <person name="Felipe M.S."/>
            <person name="Teixeira M."/>
            <person name="Sun J."/>
            <person name="Xi L."/>
            <person name="Gomes R."/>
            <person name="De Azevedo C.M."/>
            <person name="Salgado C.G."/>
            <person name="Da Silva M.B."/>
            <person name="Nascimento M.F."/>
            <person name="Queiroz-Telles F."/>
            <person name="Attili D.S."/>
            <person name="Gorbushina A."/>
        </authorList>
    </citation>
    <scope>NUCLEOTIDE SEQUENCE [LARGE SCALE GENOMIC DNA]</scope>
    <source>
        <strain evidence="2 3">CBS 125763</strain>
    </source>
</reference>
<dbReference type="PANTHER" id="PTHR28283:SF1">
    <property type="entry name" value="3',5'-CYCLIC-NUCLEOTIDE PHOSPHODIESTERASE 1"/>
    <property type="match status" value="1"/>
</dbReference>
<dbReference type="InterPro" id="IPR000396">
    <property type="entry name" value="Pdiesterase2"/>
</dbReference>
<evidence type="ECO:0008006" key="4">
    <source>
        <dbReference type="Google" id="ProtNLM"/>
    </source>
</evidence>
<feature type="region of interest" description="Disordered" evidence="1">
    <location>
        <begin position="533"/>
        <end position="559"/>
    </location>
</feature>
<dbReference type="GeneID" id="30004438"/>
<dbReference type="STRING" id="1367422.A0A178ZXZ3"/>
<dbReference type="PRINTS" id="PR00388">
    <property type="entry name" value="PDIESTERASE2"/>
</dbReference>
<dbReference type="GO" id="GO:0047555">
    <property type="term" value="F:3',5'-cyclic-GMP phosphodiesterase activity"/>
    <property type="evidence" value="ECO:0007669"/>
    <property type="project" value="TreeGrafter"/>
</dbReference>
<gene>
    <name evidence="2" type="ORF">AYL99_00268</name>
</gene>
<sequence>MRGSHAARDAGPEPRELGNKDDASFQVIVLGSTGGPREDNITGMLVRAPQSEWRKSSMIAVDAGAHLSSMIRILQREMPLNSEKVPAKGYSQLLEKGPFAGLRFPNISAKANALYIFREILHGFLITHPHLDHLSGMAINTPALEYGREAKAIVALPSTIEAIKNHIFNDWLWPNLSDEGNGVGFVTYRRLIEGGNPRLGLGESRGYVNVCDGLATKCWSISHGKCHRRQHSASFQHGDSFGYPDYNFPSRRLSRISDDHGYFAAVAQQQSQNAGAYPPGPVQMSTGPVTPGGPLASSILDNSHLFEPVSSSAFFIRNDATGNELLIFGDVEPDLVSMSPRNHIVWDDAAGKVASGMLKAIFIECSYDDSVRNEDLYGHLCPRHLVAELTFLANCVINRRKPRTSSDGALIETNLDGPTPSRPVTGSSVPDLLMRQPPTPSELKRKRKRAMNGDLAITPELARAGFGGLPSPQAISSGYVGNRAVSSTRRKRSHEPRESDHVNAPPTPGRGRSVTFQADSTIVNAQSSGDLALAAGSKSPAQHHQHSSLLPGSATSQRERLPEPLKGVTVHIIHVKDTLLDGPAPGDVILGQLRALGEEAGLGCDFNVTNCGDSIWV</sequence>
<dbReference type="CDD" id="cd07735">
    <property type="entry name" value="class_II_PDE_MBL-fold"/>
    <property type="match status" value="1"/>
</dbReference>
<protein>
    <recommendedName>
        <fullName evidence="4">3',5'-cyclic-nucleotide phosphodiesterase</fullName>
    </recommendedName>
</protein>
<dbReference type="GO" id="GO:0004115">
    <property type="term" value="F:3',5'-cyclic-AMP phosphodiesterase activity"/>
    <property type="evidence" value="ECO:0007669"/>
    <property type="project" value="InterPro"/>
</dbReference>
<dbReference type="Pfam" id="PF02112">
    <property type="entry name" value="PDEase_II"/>
    <property type="match status" value="2"/>
</dbReference>
<dbReference type="GO" id="GO:1902660">
    <property type="term" value="P:negative regulation of glucose mediated signaling pathway"/>
    <property type="evidence" value="ECO:0007669"/>
    <property type="project" value="TreeGrafter"/>
</dbReference>
<evidence type="ECO:0000256" key="1">
    <source>
        <dbReference type="SAM" id="MobiDB-lite"/>
    </source>
</evidence>
<feature type="region of interest" description="Disordered" evidence="1">
    <location>
        <begin position="408"/>
        <end position="451"/>
    </location>
</feature>
<organism evidence="2 3">
    <name type="scientific">Fonsecaea erecta</name>
    <dbReference type="NCBI Taxonomy" id="1367422"/>
    <lineage>
        <taxon>Eukaryota</taxon>
        <taxon>Fungi</taxon>
        <taxon>Dikarya</taxon>
        <taxon>Ascomycota</taxon>
        <taxon>Pezizomycotina</taxon>
        <taxon>Eurotiomycetes</taxon>
        <taxon>Chaetothyriomycetidae</taxon>
        <taxon>Chaetothyriales</taxon>
        <taxon>Herpotrichiellaceae</taxon>
        <taxon>Fonsecaea</taxon>
    </lineage>
</organism>
<dbReference type="OrthoDB" id="258495at2759"/>
<dbReference type="GO" id="GO:0006198">
    <property type="term" value="P:cAMP catabolic process"/>
    <property type="evidence" value="ECO:0007669"/>
    <property type="project" value="InterPro"/>
</dbReference>
<comment type="caution">
    <text evidence="2">The sequence shown here is derived from an EMBL/GenBank/DDBJ whole genome shotgun (WGS) entry which is preliminary data.</text>
</comment>
<dbReference type="AlphaFoldDB" id="A0A178ZXZ3"/>
<evidence type="ECO:0000313" key="2">
    <source>
        <dbReference type="EMBL" id="OAP64296.1"/>
    </source>
</evidence>
<dbReference type="EMBL" id="LVYI01000001">
    <property type="protein sequence ID" value="OAP64296.1"/>
    <property type="molecule type" value="Genomic_DNA"/>
</dbReference>
<dbReference type="PANTHER" id="PTHR28283">
    <property type="entry name" value="3',5'-CYCLIC-NUCLEOTIDE PHOSPHODIESTERASE 1"/>
    <property type="match status" value="1"/>
</dbReference>
<accession>A0A178ZXZ3</accession>
<feature type="compositionally biased region" description="Polar residues" evidence="1">
    <location>
        <begin position="547"/>
        <end position="556"/>
    </location>
</feature>
<dbReference type="Proteomes" id="UP000078343">
    <property type="component" value="Unassembled WGS sequence"/>
</dbReference>
<name>A0A178ZXZ3_9EURO</name>
<dbReference type="RefSeq" id="XP_018697663.1">
    <property type="nucleotide sequence ID" value="XM_018831784.1"/>
</dbReference>
<proteinExistence type="predicted"/>
<evidence type="ECO:0000313" key="3">
    <source>
        <dbReference type="Proteomes" id="UP000078343"/>
    </source>
</evidence>